<comment type="caution">
    <text evidence="6">The sequence shown here is derived from an EMBL/GenBank/DDBJ whole genome shotgun (WGS) entry which is preliminary data.</text>
</comment>
<sequence length="427" mass="45654">MDDIAPEIDISGKKSARSGVVVVGGGPAGLIAAEVLSRAGISVTIYDRMPTFGRKLQMAGRGGLNLTHSEPLEKFLKRYGKSRAFLAPPIESFSPIMLRDWAAGLGEETFVGSSGRVFPKAMKAAPLLRAWLARLRDQGVEFRYRMEWLGWDGAGDLLFRPADGAEEKVPARAVILALGGASWPRLGSNGAWTSILEEKGVAVAPLRPANCGFKVQWSEIFRQRFQGQPLKNVALTCAGRTVRGEAMVTAQGIEGGTIYALSSLLRERIETDGQTVLQVNFCPDRSTEDLRKRLGRPRGKQSQTDFLRRALGLPPIAINLMREAAGPSLPSDPAALAELVQAAPITLTAPFSIERAISSAGGIVLTEVDGNFMLARLPGVFVAGEMLDWEAPTGGYLLQGTFASGVAAAQGLLAWLQQDGSPKSGNT</sequence>
<evidence type="ECO:0000313" key="6">
    <source>
        <dbReference type="EMBL" id="RVU39669.1"/>
    </source>
</evidence>
<gene>
    <name evidence="6" type="ORF">EOI86_10730</name>
</gene>
<feature type="domain" description="RsdA/BaiN/AoA(So)-like Rossmann fold-like" evidence="4">
    <location>
        <begin position="20"/>
        <end position="410"/>
    </location>
</feature>
<keyword evidence="7" id="KW-1185">Reference proteome</keyword>
<comment type="cofactor">
    <cofactor evidence="1">
        <name>FAD</name>
        <dbReference type="ChEBI" id="CHEBI:57692"/>
    </cofactor>
</comment>
<dbReference type="Gene3D" id="1.10.8.260">
    <property type="entry name" value="HI0933 insert domain-like"/>
    <property type="match status" value="1"/>
</dbReference>
<dbReference type="PRINTS" id="PR00419">
    <property type="entry name" value="ADXRDTASE"/>
</dbReference>
<evidence type="ECO:0000256" key="1">
    <source>
        <dbReference type="ARBA" id="ARBA00001974"/>
    </source>
</evidence>
<reference evidence="7" key="1">
    <citation type="submission" date="2019-01" db="EMBL/GenBank/DDBJ databases">
        <title>Gri0909 isolated from a small marine red alga.</title>
        <authorList>
            <person name="Kim J."/>
            <person name="Jeong S.E."/>
            <person name="Jeon C.O."/>
        </authorList>
    </citation>
    <scope>NUCLEOTIDE SEQUENCE [LARGE SCALE GENOMIC DNA]</scope>
    <source>
        <strain evidence="7">Gri0909</strain>
    </source>
</reference>
<dbReference type="Gene3D" id="2.40.30.10">
    <property type="entry name" value="Translation factors"/>
    <property type="match status" value="1"/>
</dbReference>
<dbReference type="Gene3D" id="3.50.50.60">
    <property type="entry name" value="FAD/NAD(P)-binding domain"/>
    <property type="match status" value="1"/>
</dbReference>
<evidence type="ECO:0000313" key="7">
    <source>
        <dbReference type="Proteomes" id="UP000287447"/>
    </source>
</evidence>
<evidence type="ECO:0000259" key="4">
    <source>
        <dbReference type="Pfam" id="PF03486"/>
    </source>
</evidence>
<dbReference type="AlphaFoldDB" id="A0A3S2VR52"/>
<keyword evidence="3" id="KW-0274">FAD</keyword>
<dbReference type="InterPro" id="IPR023166">
    <property type="entry name" value="BaiN-like_dom_sf"/>
</dbReference>
<dbReference type="InterPro" id="IPR004792">
    <property type="entry name" value="BaiN-like"/>
</dbReference>
<dbReference type="InterPro" id="IPR036188">
    <property type="entry name" value="FAD/NAD-bd_sf"/>
</dbReference>
<dbReference type="PANTHER" id="PTHR42887:SF1">
    <property type="entry name" value="BLR3961 PROTEIN"/>
    <property type="match status" value="1"/>
</dbReference>
<accession>A0A3S2VR52</accession>
<proteinExistence type="predicted"/>
<evidence type="ECO:0000256" key="3">
    <source>
        <dbReference type="ARBA" id="ARBA00022827"/>
    </source>
</evidence>
<dbReference type="Pfam" id="PF03486">
    <property type="entry name" value="HI0933_like"/>
    <property type="match status" value="1"/>
</dbReference>
<dbReference type="InterPro" id="IPR022460">
    <property type="entry name" value="Flavoprotein_PP4765"/>
</dbReference>
<organism evidence="6 7">
    <name type="scientific">Hwanghaeella grinnelliae</name>
    <dbReference type="NCBI Taxonomy" id="2500179"/>
    <lineage>
        <taxon>Bacteria</taxon>
        <taxon>Pseudomonadati</taxon>
        <taxon>Pseudomonadota</taxon>
        <taxon>Alphaproteobacteria</taxon>
        <taxon>Rhodospirillales</taxon>
        <taxon>Rhodospirillaceae</taxon>
        <taxon>Hwanghaeella</taxon>
    </lineage>
</organism>
<evidence type="ECO:0000256" key="2">
    <source>
        <dbReference type="ARBA" id="ARBA00022630"/>
    </source>
</evidence>
<dbReference type="Pfam" id="PF22780">
    <property type="entry name" value="HI0933_like_1st"/>
    <property type="match status" value="1"/>
</dbReference>
<dbReference type="NCBIfam" id="TIGR00275">
    <property type="entry name" value="aminoacetone oxidase family FAD-binding enzyme"/>
    <property type="match status" value="1"/>
</dbReference>
<evidence type="ECO:0000259" key="5">
    <source>
        <dbReference type="Pfam" id="PF22780"/>
    </source>
</evidence>
<dbReference type="OrthoDB" id="5288829at2"/>
<dbReference type="EMBL" id="SADE01000001">
    <property type="protein sequence ID" value="RVU39669.1"/>
    <property type="molecule type" value="Genomic_DNA"/>
</dbReference>
<dbReference type="SUPFAM" id="SSF51905">
    <property type="entry name" value="FAD/NAD(P)-binding domain"/>
    <property type="match status" value="1"/>
</dbReference>
<dbReference type="SUPFAM" id="SSF160996">
    <property type="entry name" value="HI0933 insert domain-like"/>
    <property type="match status" value="1"/>
</dbReference>
<dbReference type="Proteomes" id="UP000287447">
    <property type="component" value="Unassembled WGS sequence"/>
</dbReference>
<keyword evidence="2" id="KW-0285">Flavoprotein</keyword>
<name>A0A3S2VR52_9PROT</name>
<dbReference type="InterPro" id="IPR055178">
    <property type="entry name" value="RsdA/BaiN/AoA(So)-like_dom"/>
</dbReference>
<dbReference type="InterPro" id="IPR057661">
    <property type="entry name" value="RsdA/BaiN/AoA(So)_Rossmann"/>
</dbReference>
<protein>
    <submittedName>
        <fullName evidence="6">TIGR03862 family flavoprotein</fullName>
    </submittedName>
</protein>
<feature type="domain" description="RsdA/BaiN/AoA(So)-like insert" evidence="5">
    <location>
        <begin position="207"/>
        <end position="358"/>
    </location>
</feature>
<dbReference type="RefSeq" id="WP_127765040.1">
    <property type="nucleotide sequence ID" value="NZ_SADE01000001.1"/>
</dbReference>
<dbReference type="NCBIfam" id="TIGR03862">
    <property type="entry name" value="flavo_PP4765"/>
    <property type="match status" value="1"/>
</dbReference>
<dbReference type="PANTHER" id="PTHR42887">
    <property type="entry name" value="OS12G0638800 PROTEIN"/>
    <property type="match status" value="1"/>
</dbReference>